<name>Q6BE95_LEGPN</name>
<dbReference type="Pfam" id="PF12252">
    <property type="entry name" value="SidE_PDE"/>
    <property type="match status" value="1"/>
</dbReference>
<feature type="domain" description="SidE PDE" evidence="1">
    <location>
        <begin position="22"/>
        <end position="247"/>
    </location>
</feature>
<dbReference type="InterPro" id="IPR021014">
    <property type="entry name" value="SidE_PDE"/>
</dbReference>
<accession>Q6BE95</accession>
<reference evidence="2" key="1">
    <citation type="journal article" date="2005" name="Infect. Immun.">
        <title>Identification of a novel adhesion molecule involved in the virulence of Legionella pneumophila.</title>
        <authorList>
            <person name="Chang B."/>
            <person name="Kura F."/>
            <person name="Amemura-Maekawa J."/>
            <person name="Koizumi N."/>
            <person name="Watanabe H."/>
        </authorList>
    </citation>
    <scope>NUCLEOTIDE SEQUENCE</scope>
    <source>
        <strain evidence="2">80-045</strain>
    </source>
</reference>
<proteinExistence type="predicted"/>
<sequence length="376" mass="42984">MVIVPIILDPEVLKVAEYVYQERLSKPYTEVGPEWEYNHKNPYATRATGTGHNLQRFITIDDQKLHRPIHGLAHTMRTLFYSQLMYEAAKRQPHPHRCADGRTIADLSVEDLKKLNIAQLFFVAGRESEASYGDAYHRYHLYGAKQFEEYARKHLTHLFSEKEIVLYSRCIEDRIGDRFDETAEGYLIHLSHMIDLMRCKSPVEVFIGHSRGVSGIVPTLIQLFGREDGLAIMHYARSLFAATGEAVPYISSSEWPHLGIESDRVERALKIVGPLEVEGQEADAKKTAQAGFSVDGCYGALVKVDTPDWYHQVKEKEDYDVDEVIALPPQITIREEAPKANQPFLLSLLRHVFWCCPSTQKRDDENTDVLEKKAQL</sequence>
<evidence type="ECO:0000313" key="2">
    <source>
        <dbReference type="EMBL" id="BAD32734.1"/>
    </source>
</evidence>
<evidence type="ECO:0000259" key="1">
    <source>
        <dbReference type="Pfam" id="PF12252"/>
    </source>
</evidence>
<dbReference type="AlphaFoldDB" id="Q6BE95"/>
<organism evidence="2">
    <name type="scientific">Legionella pneumophila</name>
    <dbReference type="NCBI Taxonomy" id="446"/>
    <lineage>
        <taxon>Bacteria</taxon>
        <taxon>Pseudomonadati</taxon>
        <taxon>Pseudomonadota</taxon>
        <taxon>Gammaproteobacteria</taxon>
        <taxon>Legionellales</taxon>
        <taxon>Legionellaceae</taxon>
        <taxon>Legionella</taxon>
    </lineage>
</organism>
<protein>
    <submittedName>
        <fullName evidence="2">LaiE</fullName>
    </submittedName>
</protein>
<dbReference type="EMBL" id="AB107985">
    <property type="protein sequence ID" value="BAD32734.1"/>
    <property type="molecule type" value="Genomic_DNA"/>
</dbReference>
<gene>
    <name evidence="2" type="primary">laiE</name>
</gene>
<dbReference type="SMR" id="Q6BE95"/>